<accession>A0A317L0X4</accession>
<dbReference type="InterPro" id="IPR023089">
    <property type="entry name" value="YozE_SAM-like"/>
</dbReference>
<dbReference type="AlphaFoldDB" id="A0A317L0X4"/>
<dbReference type="InterPro" id="IPR036806">
    <property type="entry name" value="YozE_SAM-like_sf"/>
</dbReference>
<comment type="caution">
    <text evidence="2">The sequence shown here is derived from an EMBL/GenBank/DDBJ whole genome shotgun (WGS) entry which is preliminary data.</text>
</comment>
<sequence length="71" mass="8900">MKSFYQFMMRYRGNKQLDHQRKLADWMFIDHDFPKHSSSYDEISRYLEWNIPFPEAIQTFDQLWDLYQEEG</sequence>
<reference evidence="2 3" key="1">
    <citation type="submission" date="2018-05" db="EMBL/GenBank/DDBJ databases">
        <title>Genomic analysis of Gracilibacillus dipsosauri DD1 reveals novel features of a salt-tolerant amylase.</title>
        <authorList>
            <person name="Deutch C.E."/>
            <person name="Yang S."/>
        </authorList>
    </citation>
    <scope>NUCLEOTIDE SEQUENCE [LARGE SCALE GENOMIC DNA]</scope>
    <source>
        <strain evidence="2 3">DD1</strain>
    </source>
</reference>
<dbReference type="InterPro" id="IPR010673">
    <property type="entry name" value="UPF0346"/>
</dbReference>
<gene>
    <name evidence="2" type="ORF">DLJ74_09685</name>
</gene>
<dbReference type="Proteomes" id="UP000245624">
    <property type="component" value="Unassembled WGS sequence"/>
</dbReference>
<evidence type="ECO:0000313" key="3">
    <source>
        <dbReference type="Proteomes" id="UP000245624"/>
    </source>
</evidence>
<organism evidence="2 3">
    <name type="scientific">Gracilibacillus dipsosauri</name>
    <dbReference type="NCBI Taxonomy" id="178340"/>
    <lineage>
        <taxon>Bacteria</taxon>
        <taxon>Bacillati</taxon>
        <taxon>Bacillota</taxon>
        <taxon>Bacilli</taxon>
        <taxon>Bacillales</taxon>
        <taxon>Bacillaceae</taxon>
        <taxon>Gracilibacillus</taxon>
    </lineage>
</organism>
<name>A0A317L0X4_9BACI</name>
<keyword evidence="3" id="KW-1185">Reference proteome</keyword>
<dbReference type="PIRSF" id="PIRSF037262">
    <property type="entry name" value="UCP037262"/>
    <property type="match status" value="1"/>
</dbReference>
<dbReference type="OrthoDB" id="2242851at2"/>
<proteinExistence type="predicted"/>
<dbReference type="NCBIfam" id="NF010193">
    <property type="entry name" value="PRK13672.1"/>
    <property type="match status" value="1"/>
</dbReference>
<evidence type="ECO:0000313" key="2">
    <source>
        <dbReference type="EMBL" id="PWU68690.1"/>
    </source>
</evidence>
<dbReference type="EMBL" id="QGTD01000008">
    <property type="protein sequence ID" value="PWU68690.1"/>
    <property type="molecule type" value="Genomic_DNA"/>
</dbReference>
<protein>
    <recommendedName>
        <fullName evidence="1">YozE SAM-like domain-containing protein</fullName>
    </recommendedName>
</protein>
<dbReference type="Pfam" id="PF06855">
    <property type="entry name" value="YozE_SAM_like"/>
    <property type="match status" value="1"/>
</dbReference>
<dbReference type="RefSeq" id="WP_054788962.1">
    <property type="nucleotide sequence ID" value="NZ_QGTD01000008.1"/>
</dbReference>
<dbReference type="Gene3D" id="1.10.150.260">
    <property type="entry name" value="YozE SAM-like"/>
    <property type="match status" value="1"/>
</dbReference>
<evidence type="ECO:0000259" key="1">
    <source>
        <dbReference type="Pfam" id="PF06855"/>
    </source>
</evidence>
<feature type="domain" description="YozE SAM-like" evidence="1">
    <location>
        <begin position="3"/>
        <end position="69"/>
    </location>
</feature>
<dbReference type="SUPFAM" id="SSF140652">
    <property type="entry name" value="YozE-like"/>
    <property type="match status" value="1"/>
</dbReference>